<keyword evidence="13 14" id="KW-0998">Cell outer membrane</keyword>
<evidence type="ECO:0000256" key="7">
    <source>
        <dbReference type="ARBA" id="ARBA00022729"/>
    </source>
</evidence>
<comment type="caution">
    <text evidence="18">The sequence shown here is derived from an EMBL/GenBank/DDBJ whole genome shotgun (WGS) entry which is preliminary data.</text>
</comment>
<dbReference type="EMBL" id="AOPO01000008">
    <property type="protein sequence ID" value="ELY21198.1"/>
    <property type="molecule type" value="Genomic_DNA"/>
</dbReference>
<dbReference type="InterPro" id="IPR010105">
    <property type="entry name" value="TonB_sidphr_rcpt"/>
</dbReference>
<accession>L9UAC3</accession>
<name>L9UAC3_9GAMM</name>
<keyword evidence="8" id="KW-0408">Iron</keyword>
<dbReference type="GO" id="GO:0009279">
    <property type="term" value="C:cell outer membrane"/>
    <property type="evidence" value="ECO:0007669"/>
    <property type="project" value="UniProtKB-SubCell"/>
</dbReference>
<dbReference type="InterPro" id="IPR039426">
    <property type="entry name" value="TonB-dep_rcpt-like"/>
</dbReference>
<dbReference type="Gene3D" id="2.170.130.10">
    <property type="entry name" value="TonB-dependent receptor, plug domain"/>
    <property type="match status" value="1"/>
</dbReference>
<evidence type="ECO:0000256" key="15">
    <source>
        <dbReference type="RuleBase" id="RU003357"/>
    </source>
</evidence>
<evidence type="ECO:0000256" key="6">
    <source>
        <dbReference type="ARBA" id="ARBA00022692"/>
    </source>
</evidence>
<dbReference type="PANTHER" id="PTHR32552:SF68">
    <property type="entry name" value="FERRICHROME OUTER MEMBRANE TRANSPORTER_PHAGE RECEPTOR"/>
    <property type="match status" value="1"/>
</dbReference>
<evidence type="ECO:0000256" key="5">
    <source>
        <dbReference type="ARBA" id="ARBA00022496"/>
    </source>
</evidence>
<reference evidence="18 19" key="1">
    <citation type="journal article" date="2013" name="Genome Announc.">
        <title>Draft Genome of the Marine Gammaproteobacterium Halomonas titanicae.</title>
        <authorList>
            <person name="Sanchez-Porro C."/>
            <person name="de la Haba R.R."/>
            <person name="Cruz-Hernandez N."/>
            <person name="Gonzalez J.M."/>
            <person name="Reyes-Guirao C."/>
            <person name="Navarro-Sampedro L."/>
            <person name="Carballo M."/>
            <person name="Ventosa A."/>
        </authorList>
    </citation>
    <scope>NUCLEOTIDE SEQUENCE [LARGE SCALE GENOMIC DNA]</scope>
    <source>
        <strain evidence="18 19">BH1</strain>
    </source>
</reference>
<feature type="domain" description="TonB-dependent receptor-like beta-barrel" evidence="16">
    <location>
        <begin position="232"/>
        <end position="655"/>
    </location>
</feature>
<keyword evidence="10 15" id="KW-0798">TonB box</keyword>
<keyword evidence="7" id="KW-0732">Signal</keyword>
<dbReference type="GO" id="GO:0015344">
    <property type="term" value="F:siderophore uptake transmembrane transporter activity"/>
    <property type="evidence" value="ECO:0007669"/>
    <property type="project" value="TreeGrafter"/>
</dbReference>
<dbReference type="PATRIC" id="fig|1204738.3.peg.3127"/>
<dbReference type="Pfam" id="PF00593">
    <property type="entry name" value="TonB_dep_Rec_b-barrel"/>
    <property type="match status" value="1"/>
</dbReference>
<dbReference type="Pfam" id="PF07715">
    <property type="entry name" value="Plug"/>
    <property type="match status" value="1"/>
</dbReference>
<evidence type="ECO:0000313" key="19">
    <source>
        <dbReference type="Proteomes" id="UP000011651"/>
    </source>
</evidence>
<dbReference type="AlphaFoldDB" id="L9UAC3"/>
<dbReference type="InterPro" id="IPR012910">
    <property type="entry name" value="Plug_dom"/>
</dbReference>
<dbReference type="PROSITE" id="PS52016">
    <property type="entry name" value="TONB_DEPENDENT_REC_3"/>
    <property type="match status" value="1"/>
</dbReference>
<evidence type="ECO:0000259" key="16">
    <source>
        <dbReference type="Pfam" id="PF00593"/>
    </source>
</evidence>
<evidence type="ECO:0000313" key="18">
    <source>
        <dbReference type="EMBL" id="ELY21198.1"/>
    </source>
</evidence>
<keyword evidence="11 14" id="KW-0472">Membrane</keyword>
<evidence type="ECO:0000256" key="13">
    <source>
        <dbReference type="ARBA" id="ARBA00023237"/>
    </source>
</evidence>
<keyword evidence="12 18" id="KW-0675">Receptor</keyword>
<comment type="subcellular location">
    <subcellularLocation>
        <location evidence="1 14">Cell outer membrane</location>
        <topology evidence="1 14">Multi-pass membrane protein</topology>
    </subcellularLocation>
</comment>
<dbReference type="InterPro" id="IPR036942">
    <property type="entry name" value="Beta-barrel_TonB_sf"/>
</dbReference>
<dbReference type="GO" id="GO:0015891">
    <property type="term" value="P:siderophore transport"/>
    <property type="evidence" value="ECO:0007669"/>
    <property type="project" value="InterPro"/>
</dbReference>
<dbReference type="InterPro" id="IPR000531">
    <property type="entry name" value="Beta-barrel_TonB"/>
</dbReference>
<evidence type="ECO:0000256" key="2">
    <source>
        <dbReference type="ARBA" id="ARBA00009810"/>
    </source>
</evidence>
<protein>
    <submittedName>
        <fullName evidence="18">TonB-dependent receptor, beta-barrel</fullName>
    </submittedName>
</protein>
<evidence type="ECO:0000259" key="17">
    <source>
        <dbReference type="Pfam" id="PF07715"/>
    </source>
</evidence>
<dbReference type="GO" id="GO:0038023">
    <property type="term" value="F:signaling receptor activity"/>
    <property type="evidence" value="ECO:0007669"/>
    <property type="project" value="InterPro"/>
</dbReference>
<dbReference type="InterPro" id="IPR037066">
    <property type="entry name" value="Plug_dom_sf"/>
</dbReference>
<dbReference type="PANTHER" id="PTHR32552">
    <property type="entry name" value="FERRICHROME IRON RECEPTOR-RELATED"/>
    <property type="match status" value="1"/>
</dbReference>
<evidence type="ECO:0000256" key="10">
    <source>
        <dbReference type="ARBA" id="ARBA00023077"/>
    </source>
</evidence>
<dbReference type="CDD" id="cd01347">
    <property type="entry name" value="ligand_gated_channel"/>
    <property type="match status" value="1"/>
</dbReference>
<dbReference type="Proteomes" id="UP000011651">
    <property type="component" value="Unassembled WGS sequence"/>
</dbReference>
<gene>
    <name evidence="18" type="ORF">HALTITAN_2082</name>
</gene>
<feature type="domain" description="TonB-dependent receptor plug" evidence="17">
    <location>
        <begin position="69"/>
        <end position="159"/>
    </location>
</feature>
<evidence type="ECO:0000256" key="9">
    <source>
        <dbReference type="ARBA" id="ARBA00023065"/>
    </source>
</evidence>
<keyword evidence="6 14" id="KW-0812">Transmembrane</keyword>
<sequence length="686" mass="76331">MLIVTLNKPTMVKPRQALLTIGNTLVVFAVSANDNQQPVELATQIVYAPVLVNQEVGFTTAQTPFHQTQNTLSIDFLDRFNANSVASLSDYVPGVQASRNGAGMGEDYSIRGFPLGGRLLLDGVLDNQSYYVRDPATYEQVDFIKGHNSAWYGAGVPGGSINFIAKRPQYQPSTSVSAGLGSDDYQALVVDSTGPLAPHSAWAYRTVLAARHLNSDKQNVDSSPVTLLNSVAWQGESTELTGSWEYSRQNYPYDFDNVYAQGSPVYDVSYVHPASFAKSEYHRFELQSDTQLASNLRLEGIYRRITGQREEKRIGFWFMADEDSPLPGYYREVDENFTQNTGQLSLHYDYALGGLRHETAVGLAYHETQSTYDDAVSSYDFSLNIYQPDFDVSLPSQDQLTPLSGDIDWQESALLMSQKSQLTDTLDLSLGARYTDYRLTNVSGNSSTSEADNRALSYSAGLAWALDDQLTLRASYSQSWLANQGQDKNANYFDPSRGVQHELGLNWQPTPSATLDMALFNIRQNNLLVRDLEIAERYVLAGEKTVKGAEANLSIELNDQWQATAATTYMEARLEKTNDANEGNRFPSVPTHQHSLLLHYQPISQLTLTPGVVYQGSRPGDRANSFYVDSYTRYDLSAHWQAMPDLSIQASIQNLTDIDYVTSSAADDFLRFGDPRTLRISATKQF</sequence>
<evidence type="ECO:0000256" key="8">
    <source>
        <dbReference type="ARBA" id="ARBA00023004"/>
    </source>
</evidence>
<dbReference type="Gene3D" id="2.40.170.20">
    <property type="entry name" value="TonB-dependent receptor, beta-barrel domain"/>
    <property type="match status" value="1"/>
</dbReference>
<organism evidence="18 19">
    <name type="scientific">Vreelandella titanicae BH1</name>
    <dbReference type="NCBI Taxonomy" id="1204738"/>
    <lineage>
        <taxon>Bacteria</taxon>
        <taxon>Pseudomonadati</taxon>
        <taxon>Pseudomonadota</taxon>
        <taxon>Gammaproteobacteria</taxon>
        <taxon>Oceanospirillales</taxon>
        <taxon>Halomonadaceae</taxon>
        <taxon>Vreelandella</taxon>
    </lineage>
</organism>
<proteinExistence type="inferred from homology"/>
<evidence type="ECO:0000256" key="1">
    <source>
        <dbReference type="ARBA" id="ARBA00004571"/>
    </source>
</evidence>
<keyword evidence="4 14" id="KW-1134">Transmembrane beta strand</keyword>
<keyword evidence="5" id="KW-0410">Iron transport</keyword>
<keyword evidence="3 14" id="KW-0813">Transport</keyword>
<evidence type="ECO:0000256" key="12">
    <source>
        <dbReference type="ARBA" id="ARBA00023170"/>
    </source>
</evidence>
<evidence type="ECO:0000256" key="11">
    <source>
        <dbReference type="ARBA" id="ARBA00023136"/>
    </source>
</evidence>
<dbReference type="NCBIfam" id="TIGR01783">
    <property type="entry name" value="TonB-siderophor"/>
    <property type="match status" value="1"/>
</dbReference>
<evidence type="ECO:0000256" key="3">
    <source>
        <dbReference type="ARBA" id="ARBA00022448"/>
    </source>
</evidence>
<dbReference type="SUPFAM" id="SSF56935">
    <property type="entry name" value="Porins"/>
    <property type="match status" value="1"/>
</dbReference>
<evidence type="ECO:0000256" key="14">
    <source>
        <dbReference type="PROSITE-ProRule" id="PRU01360"/>
    </source>
</evidence>
<comment type="similarity">
    <text evidence="2 14 15">Belongs to the TonB-dependent receptor family.</text>
</comment>
<evidence type="ECO:0000256" key="4">
    <source>
        <dbReference type="ARBA" id="ARBA00022452"/>
    </source>
</evidence>
<keyword evidence="9" id="KW-0406">Ion transport</keyword>